<accession>A0A6M6JXB7</accession>
<protein>
    <submittedName>
        <fullName evidence="2">Uncharacterized protein</fullName>
    </submittedName>
</protein>
<keyword evidence="3" id="KW-1185">Reference proteome</keyword>
<organism evidence="2 3">
    <name type="scientific">Pseudonocardia broussonetiae</name>
    <dbReference type="NCBI Taxonomy" id="2736640"/>
    <lineage>
        <taxon>Bacteria</taxon>
        <taxon>Bacillati</taxon>
        <taxon>Actinomycetota</taxon>
        <taxon>Actinomycetes</taxon>
        <taxon>Pseudonocardiales</taxon>
        <taxon>Pseudonocardiaceae</taxon>
        <taxon>Pseudonocardia</taxon>
    </lineage>
</organism>
<dbReference type="Proteomes" id="UP000505377">
    <property type="component" value="Plasmid unnamed1"/>
</dbReference>
<dbReference type="AlphaFoldDB" id="A0A6M6JXB7"/>
<geneLocation type="plasmid" evidence="2 3">
    <name>unnamed1</name>
</geneLocation>
<gene>
    <name evidence="2" type="ORF">HOP40_34900</name>
</gene>
<evidence type="ECO:0000313" key="3">
    <source>
        <dbReference type="Proteomes" id="UP000505377"/>
    </source>
</evidence>
<sequence>MAYGRRRAAVRVTCGRYTPHPGWRHLIGRQHRVLEDQTEALAVVDELVDAQDWRSDKRAAWTAILRQLVCSMDWQTGVITAVTLARLGHAGARAPRTVSRVIAWAREASLLVVVEHGASAKFLRTEHGRTPSYVLVAPLVASTPPPDPATTGPDGTISTQLSTAVDKNGVLPVTYVGNKPLNGRRPKPAEPAATSWPLYGVPQTAPDRTAATQCLFQRLGLDQRGVSGVPLWRARALLRPWWTAGACPAALLHAIDRHPDRPDHHRGDALRGARDPLRVLAARLRPWRGRLHELPTKLVGIPGDYRAAQSARILTRPPTGPTPAPGRTSAHLAALAAWQAHRDQLRAGRGRTGHA</sequence>
<keyword evidence="2" id="KW-0614">Plasmid</keyword>
<evidence type="ECO:0000313" key="2">
    <source>
        <dbReference type="EMBL" id="QJY51172.1"/>
    </source>
</evidence>
<name>A0A6M6JXB7_9PSEU</name>
<evidence type="ECO:0000256" key="1">
    <source>
        <dbReference type="SAM" id="MobiDB-lite"/>
    </source>
</evidence>
<dbReference type="RefSeq" id="WP_172169983.1">
    <property type="nucleotide sequence ID" value="NZ_CP053565.1"/>
</dbReference>
<proteinExistence type="predicted"/>
<dbReference type="EMBL" id="CP053565">
    <property type="protein sequence ID" value="QJY51172.1"/>
    <property type="molecule type" value="Genomic_DNA"/>
</dbReference>
<feature type="region of interest" description="Disordered" evidence="1">
    <location>
        <begin position="177"/>
        <end position="200"/>
    </location>
</feature>
<reference evidence="2 3" key="1">
    <citation type="submission" date="2020-05" db="EMBL/GenBank/DDBJ databases">
        <authorList>
            <person name="Mo P."/>
        </authorList>
    </citation>
    <scope>NUCLEOTIDE SEQUENCE [LARGE SCALE GENOMIC DNA]</scope>
    <source>
        <strain evidence="2 3">Gen01</strain>
        <plasmid evidence="2 3">unnamed1</plasmid>
    </source>
</reference>
<dbReference type="KEGG" id="pbro:HOP40_34900"/>